<dbReference type="EMBL" id="BLKS01000001">
    <property type="protein sequence ID" value="GFG49465.1"/>
    <property type="molecule type" value="Genomic_DNA"/>
</dbReference>
<gene>
    <name evidence="2" type="ORF">MAGR_09060</name>
</gene>
<dbReference type="Proteomes" id="UP000465302">
    <property type="component" value="Unassembled WGS sequence"/>
</dbReference>
<dbReference type="AlphaFoldDB" id="A0A7I9VVL1"/>
<reference evidence="2 3" key="1">
    <citation type="journal article" date="2019" name="Emerg. Microbes Infect.">
        <title>Comprehensive subspecies identification of 175 nontuberculous mycobacteria species based on 7547 genomic profiles.</title>
        <authorList>
            <person name="Matsumoto Y."/>
            <person name="Kinjo T."/>
            <person name="Motooka D."/>
            <person name="Nabeya D."/>
            <person name="Jung N."/>
            <person name="Uechi K."/>
            <person name="Horii T."/>
            <person name="Iida T."/>
            <person name="Fujita J."/>
            <person name="Nakamura S."/>
        </authorList>
    </citation>
    <scope>NUCLEOTIDE SEQUENCE [LARGE SCALE GENOMIC DNA]</scope>
    <source>
        <strain evidence="2 3">JCM 6377</strain>
    </source>
</reference>
<evidence type="ECO:0000313" key="2">
    <source>
        <dbReference type="EMBL" id="GFG49465.1"/>
    </source>
</evidence>
<dbReference type="Gene3D" id="3.40.50.1820">
    <property type="entry name" value="alpha/beta hydrolase"/>
    <property type="match status" value="1"/>
</dbReference>
<sequence>MFDSFGLRAAEVQFDKNAEIVGSADDVRNLAADGEITDLVVMSHGWNNDMAQARELYGSLAKQLRAVLDENLIPGLAERTIGLAGVLWPSKKFAEEDLIPGGAAAADSPIGQAEVQSAIDDLRSVFPSAADQAILDKASREVPHLEDKASAREKFVTNLLSLLDQSAQEPDDGTTDLFEVPPRELMDRLSIPAEIAPPEPPTEGGALGLAGEDDPDREGGAAGLFSTLGGFFGAAKNLLNGVTYYEMKARAGTVGERGLAPLITQILAERNGLRIHLVGHSFGGRLVTAAASSLHENSLASLTLLQAAFSHYGFAAEWTPGKAGAFRSAIVNHAVSGPILITHTGNDKAVGIAYAIASRIAGQNAAAVGDANDTYGGIGRNGAQKTSEASFGELLDVQDAYTWNAGAVHNLKADRFIKNHSDIKGKPVAYAILSAVAST</sequence>
<proteinExistence type="predicted"/>
<organism evidence="2 3">
    <name type="scientific">Mycolicibacterium agri</name>
    <name type="common">Mycobacterium agri</name>
    <dbReference type="NCBI Taxonomy" id="36811"/>
    <lineage>
        <taxon>Bacteria</taxon>
        <taxon>Bacillati</taxon>
        <taxon>Actinomycetota</taxon>
        <taxon>Actinomycetes</taxon>
        <taxon>Mycobacteriales</taxon>
        <taxon>Mycobacteriaceae</taxon>
        <taxon>Mycolicibacterium</taxon>
    </lineage>
</organism>
<evidence type="ECO:0000313" key="3">
    <source>
        <dbReference type="Proteomes" id="UP000465302"/>
    </source>
</evidence>
<dbReference type="InterPro" id="IPR029058">
    <property type="entry name" value="AB_hydrolase_fold"/>
</dbReference>
<evidence type="ECO:0008006" key="4">
    <source>
        <dbReference type="Google" id="ProtNLM"/>
    </source>
</evidence>
<comment type="caution">
    <text evidence="2">The sequence shown here is derived from an EMBL/GenBank/DDBJ whole genome shotgun (WGS) entry which is preliminary data.</text>
</comment>
<protein>
    <recommendedName>
        <fullName evidence="4">Alpha/beta hydrolase</fullName>
    </recommendedName>
</protein>
<feature type="region of interest" description="Disordered" evidence="1">
    <location>
        <begin position="193"/>
        <end position="220"/>
    </location>
</feature>
<evidence type="ECO:0000256" key="1">
    <source>
        <dbReference type="SAM" id="MobiDB-lite"/>
    </source>
</evidence>
<dbReference type="RefSeq" id="WP_207767311.1">
    <property type="nucleotide sequence ID" value="NZ_BLKS01000001.1"/>
</dbReference>
<name>A0A7I9VVL1_MYCAG</name>
<dbReference type="SUPFAM" id="SSF53474">
    <property type="entry name" value="alpha/beta-Hydrolases"/>
    <property type="match status" value="1"/>
</dbReference>
<accession>A0A7I9VVL1</accession>